<evidence type="ECO:0000256" key="8">
    <source>
        <dbReference type="ARBA" id="ARBA00023136"/>
    </source>
</evidence>
<comment type="subcellular location">
    <subcellularLocation>
        <location evidence="1">Mitochondrion inner membrane</location>
        <topology evidence="1">Multi-pass membrane protein</topology>
        <orientation evidence="1">Matrix side</orientation>
    </subcellularLocation>
</comment>
<dbReference type="InterPro" id="IPR039205">
    <property type="entry name" value="NDUFA11"/>
</dbReference>
<evidence type="ECO:0000256" key="7">
    <source>
        <dbReference type="ARBA" id="ARBA00023128"/>
    </source>
</evidence>
<name>A0A5E4M174_9HEMI</name>
<dbReference type="EMBL" id="CABPRJ010000005">
    <property type="protein sequence ID" value="VVC24730.1"/>
    <property type="molecule type" value="Genomic_DNA"/>
</dbReference>
<evidence type="ECO:0000256" key="5">
    <source>
        <dbReference type="ARBA" id="ARBA00022792"/>
    </source>
</evidence>
<evidence type="ECO:0000313" key="11">
    <source>
        <dbReference type="EMBL" id="VVC24730.1"/>
    </source>
</evidence>
<protein>
    <recommendedName>
        <fullName evidence="3">NADH dehydrogenase [ubiquinone] 1 alpha subcomplex subunit 11</fullName>
    </recommendedName>
    <alternativeName>
        <fullName evidence="9">Complex I-B14.7</fullName>
    </alternativeName>
    <alternativeName>
        <fullName evidence="10">NADH-ubiquinone oxidoreductase subunit B14.7</fullName>
    </alternativeName>
</protein>
<dbReference type="GO" id="GO:0006120">
    <property type="term" value="P:mitochondrial electron transport, NADH to ubiquinone"/>
    <property type="evidence" value="ECO:0007669"/>
    <property type="project" value="InterPro"/>
</dbReference>
<keyword evidence="7" id="KW-0496">Mitochondrion</keyword>
<sequence>MLHFLITILHLIHEKHKICTYNLEVFVQSVETFKHFPVLRTAAAAAMPLIKYTYYDTPDGHDLVKKLIYTNKQVSIIGFGLATSEIILISKPFGYLNTLYRYSQLMTPMFAATSTFCIVTHLATNIRGKDDEKNYAIGGFCAGAIVGPIIKNNVIGFVAAVTCAVIGIIKKNSKVHNYELLPTFPESRKAIHGDFRSVYRNWTLYEQRPKGWIAAEDRKE</sequence>
<gene>
    <name evidence="11" type="ORF">CINCED_3A002063</name>
</gene>
<accession>A0A5E4M174</accession>
<evidence type="ECO:0000256" key="3">
    <source>
        <dbReference type="ARBA" id="ARBA00018191"/>
    </source>
</evidence>
<evidence type="ECO:0000256" key="2">
    <source>
        <dbReference type="ARBA" id="ARBA00008699"/>
    </source>
</evidence>
<evidence type="ECO:0000256" key="4">
    <source>
        <dbReference type="ARBA" id="ARBA00022692"/>
    </source>
</evidence>
<dbReference type="Proteomes" id="UP000325440">
    <property type="component" value="Unassembled WGS sequence"/>
</dbReference>
<organism evidence="11 12">
    <name type="scientific">Cinara cedri</name>
    <dbReference type="NCBI Taxonomy" id="506608"/>
    <lineage>
        <taxon>Eukaryota</taxon>
        <taxon>Metazoa</taxon>
        <taxon>Ecdysozoa</taxon>
        <taxon>Arthropoda</taxon>
        <taxon>Hexapoda</taxon>
        <taxon>Insecta</taxon>
        <taxon>Pterygota</taxon>
        <taxon>Neoptera</taxon>
        <taxon>Paraneoptera</taxon>
        <taxon>Hemiptera</taxon>
        <taxon>Sternorrhyncha</taxon>
        <taxon>Aphidomorpha</taxon>
        <taxon>Aphidoidea</taxon>
        <taxon>Aphididae</taxon>
        <taxon>Lachninae</taxon>
        <taxon>Cinara</taxon>
    </lineage>
</organism>
<keyword evidence="6" id="KW-1133">Transmembrane helix</keyword>
<dbReference type="GO" id="GO:0045271">
    <property type="term" value="C:respiratory chain complex I"/>
    <property type="evidence" value="ECO:0007669"/>
    <property type="project" value="InterPro"/>
</dbReference>
<keyword evidence="12" id="KW-1185">Reference proteome</keyword>
<evidence type="ECO:0000313" key="12">
    <source>
        <dbReference type="Proteomes" id="UP000325440"/>
    </source>
</evidence>
<proteinExistence type="inferred from homology"/>
<dbReference type="GO" id="GO:0005743">
    <property type="term" value="C:mitochondrial inner membrane"/>
    <property type="evidence" value="ECO:0007669"/>
    <property type="project" value="UniProtKB-SubCell"/>
</dbReference>
<keyword evidence="5" id="KW-0999">Mitochondrion inner membrane</keyword>
<evidence type="ECO:0000256" key="6">
    <source>
        <dbReference type="ARBA" id="ARBA00022989"/>
    </source>
</evidence>
<evidence type="ECO:0000256" key="9">
    <source>
        <dbReference type="ARBA" id="ARBA00030608"/>
    </source>
</evidence>
<reference evidence="11 12" key="1">
    <citation type="submission" date="2019-08" db="EMBL/GenBank/DDBJ databases">
        <authorList>
            <person name="Alioto T."/>
            <person name="Alioto T."/>
            <person name="Gomez Garrido J."/>
        </authorList>
    </citation>
    <scope>NUCLEOTIDE SEQUENCE [LARGE SCALE GENOMIC DNA]</scope>
</reference>
<dbReference type="PANTHER" id="PTHR21382">
    <property type="entry name" value="NADH-UBIQUINONE OXIDOREDUCTASE SUBUNIT"/>
    <property type="match status" value="1"/>
</dbReference>
<keyword evidence="4" id="KW-0812">Transmembrane</keyword>
<dbReference type="PANTHER" id="PTHR21382:SF1">
    <property type="entry name" value="NADH DEHYDROGENASE [UBIQUINONE] 1 ALPHA SUBCOMPLEX SUBUNIT 11"/>
    <property type="match status" value="1"/>
</dbReference>
<evidence type="ECO:0000256" key="1">
    <source>
        <dbReference type="ARBA" id="ARBA00004292"/>
    </source>
</evidence>
<dbReference type="OrthoDB" id="1913277at2759"/>
<comment type="similarity">
    <text evidence="2">Belongs to the complex I NDUFA11 subunit family.</text>
</comment>
<keyword evidence="8" id="KW-0472">Membrane</keyword>
<dbReference type="AlphaFoldDB" id="A0A5E4M174"/>
<evidence type="ECO:0000256" key="10">
    <source>
        <dbReference type="ARBA" id="ARBA00031497"/>
    </source>
</evidence>